<keyword evidence="1" id="KW-0472">Membrane</keyword>
<evidence type="ECO:0000313" key="3">
    <source>
        <dbReference type="Proteomes" id="UP001240150"/>
    </source>
</evidence>
<dbReference type="Proteomes" id="UP001240150">
    <property type="component" value="Chromosome"/>
</dbReference>
<keyword evidence="3" id="KW-1185">Reference proteome</keyword>
<feature type="transmembrane region" description="Helical" evidence="1">
    <location>
        <begin position="218"/>
        <end position="237"/>
    </location>
</feature>
<dbReference type="EMBL" id="CP126980">
    <property type="protein sequence ID" value="WIM93579.1"/>
    <property type="molecule type" value="Genomic_DNA"/>
</dbReference>
<dbReference type="RefSeq" id="WP_284914787.1">
    <property type="nucleotide sequence ID" value="NZ_CP126980.1"/>
</dbReference>
<feature type="transmembrane region" description="Helical" evidence="1">
    <location>
        <begin position="6"/>
        <end position="28"/>
    </location>
</feature>
<gene>
    <name evidence="2" type="ORF">ACTOB_005562</name>
</gene>
<proteinExistence type="predicted"/>
<organism evidence="2 3">
    <name type="scientific">Actinoplanes oblitus</name>
    <dbReference type="NCBI Taxonomy" id="3040509"/>
    <lineage>
        <taxon>Bacteria</taxon>
        <taxon>Bacillati</taxon>
        <taxon>Actinomycetota</taxon>
        <taxon>Actinomycetes</taxon>
        <taxon>Micromonosporales</taxon>
        <taxon>Micromonosporaceae</taxon>
        <taxon>Actinoplanes</taxon>
    </lineage>
</organism>
<evidence type="ECO:0000256" key="1">
    <source>
        <dbReference type="SAM" id="Phobius"/>
    </source>
</evidence>
<keyword evidence="1" id="KW-0812">Transmembrane</keyword>
<accession>A0ABY8W6V3</accession>
<keyword evidence="1" id="KW-1133">Transmembrane helix</keyword>
<evidence type="ECO:0000313" key="2">
    <source>
        <dbReference type="EMBL" id="WIM93579.1"/>
    </source>
</evidence>
<evidence type="ECO:0008006" key="4">
    <source>
        <dbReference type="Google" id="ProtNLM"/>
    </source>
</evidence>
<protein>
    <recommendedName>
        <fullName evidence="4">RING-type E3 ubiquitin transferase</fullName>
    </recommendedName>
</protein>
<sequence>MVTVVTIGFAAGALLLGAAGIFLLRHLGDHREVRTLRRVHPAPIASWNGGRVAAEARTAYGHAGRQVGPVSGADCAWYHVRLLREPSRRSADDSHDILLDITAPGWPAITDASGRIPVDPRALDGPVRTDPPAVETTRISYRKSAPIRLPAVVPPDIVDSLGRNERLELTEVRLPSGIDVFALGRATADGLVPAYFTTRTRAEALAARIDDLGPARRLIAGCGLAGLLLAGGAVVILRNLS</sequence>
<reference evidence="2 3" key="1">
    <citation type="submission" date="2023-06" db="EMBL/GenBank/DDBJ databases">
        <authorList>
            <person name="Yushchuk O."/>
            <person name="Binda E."/>
            <person name="Ruckert-Reed C."/>
            <person name="Fedorenko V."/>
            <person name="Kalinowski J."/>
            <person name="Marinelli F."/>
        </authorList>
    </citation>
    <scope>NUCLEOTIDE SEQUENCE [LARGE SCALE GENOMIC DNA]</scope>
    <source>
        <strain evidence="2 3">NRRL 3884</strain>
    </source>
</reference>
<name>A0ABY8W6V3_9ACTN</name>